<feature type="region of interest" description="Disordered" evidence="1">
    <location>
        <begin position="196"/>
        <end position="220"/>
    </location>
</feature>
<dbReference type="EnsemblMetazoa" id="HelroT161016">
    <property type="protein sequence ID" value="HelroP161016"/>
    <property type="gene ID" value="HelroG161016"/>
</dbReference>
<accession>T1ER03</accession>
<evidence type="ECO:0000313" key="2">
    <source>
        <dbReference type="EMBL" id="ESO01840.1"/>
    </source>
</evidence>
<dbReference type="GeneID" id="20199003"/>
<sequence>MNGAKSFQIMTTAKGLLHQAAPTNHVSVTCQNVRGVPIGQNGITCSSASGGVKEHRPRNKGQVAAKNNFAGVKNIDDDDEDVDDNDIIVNGCEERNNNIERSFIDDDGKYKINIDDGDNNDDKDYSDDGSSSPSSSSLRNLIKAVDVDEVIKSDSNYFPDLLGVANDKTGGKIINNHNDNDFKLINNSNINNINDISNNNSNANNNTENSSNKKDHDKLGNKKCFNVSNVNETLPTDCPPNNMTTKIINRNFTTPLAWSVCQQFKGGTQQPVGGQLSQRRPNKPQPKLHCSAWWQTLATQLRKVLTFSFQNLKKQFEKSFRHGGKVFLLLLRHHLKQNCAQLINVNKFLIRVFNSLTIISLYCRYILSNNGDILFRSLLQRINNCIGRASVTLGRTPYPSVIKPQ</sequence>
<organism evidence="3 4">
    <name type="scientific">Helobdella robusta</name>
    <name type="common">Californian leech</name>
    <dbReference type="NCBI Taxonomy" id="6412"/>
    <lineage>
        <taxon>Eukaryota</taxon>
        <taxon>Metazoa</taxon>
        <taxon>Spiralia</taxon>
        <taxon>Lophotrochozoa</taxon>
        <taxon>Annelida</taxon>
        <taxon>Clitellata</taxon>
        <taxon>Hirudinea</taxon>
        <taxon>Rhynchobdellida</taxon>
        <taxon>Glossiphoniidae</taxon>
        <taxon>Helobdella</taxon>
    </lineage>
</organism>
<dbReference type="CTD" id="20199003"/>
<reference evidence="2 4" key="2">
    <citation type="journal article" date="2013" name="Nature">
        <title>Insights into bilaterian evolution from three spiralian genomes.</title>
        <authorList>
            <person name="Simakov O."/>
            <person name="Marletaz F."/>
            <person name="Cho S.J."/>
            <person name="Edsinger-Gonzales E."/>
            <person name="Havlak P."/>
            <person name="Hellsten U."/>
            <person name="Kuo D.H."/>
            <person name="Larsson T."/>
            <person name="Lv J."/>
            <person name="Arendt D."/>
            <person name="Savage R."/>
            <person name="Osoegawa K."/>
            <person name="de Jong P."/>
            <person name="Grimwood J."/>
            <person name="Chapman J.A."/>
            <person name="Shapiro H."/>
            <person name="Aerts A."/>
            <person name="Otillar R.P."/>
            <person name="Terry A.Y."/>
            <person name="Boore J.L."/>
            <person name="Grigoriev I.V."/>
            <person name="Lindberg D.R."/>
            <person name="Seaver E.C."/>
            <person name="Weisblat D.A."/>
            <person name="Putnam N.H."/>
            <person name="Rokhsar D.S."/>
        </authorList>
    </citation>
    <scope>NUCLEOTIDE SEQUENCE</scope>
</reference>
<dbReference type="RefSeq" id="XP_009019248.1">
    <property type="nucleotide sequence ID" value="XM_009021000.1"/>
</dbReference>
<gene>
    <name evidence="3" type="primary">20199003</name>
    <name evidence="2" type="ORF">HELRODRAFT_161016</name>
</gene>
<dbReference type="HOGENOM" id="CLU_680230_0_0_1"/>
<reference evidence="3" key="3">
    <citation type="submission" date="2015-06" db="UniProtKB">
        <authorList>
            <consortium name="EnsemblMetazoa"/>
        </authorList>
    </citation>
    <scope>IDENTIFICATION</scope>
</reference>
<feature type="region of interest" description="Disordered" evidence="1">
    <location>
        <begin position="110"/>
        <end position="138"/>
    </location>
</feature>
<evidence type="ECO:0000313" key="4">
    <source>
        <dbReference type="Proteomes" id="UP000015101"/>
    </source>
</evidence>
<evidence type="ECO:0000313" key="3">
    <source>
        <dbReference type="EnsemblMetazoa" id="HelroP161016"/>
    </source>
</evidence>
<dbReference type="EMBL" id="AMQM01000735">
    <property type="status" value="NOT_ANNOTATED_CDS"/>
    <property type="molecule type" value="Genomic_DNA"/>
</dbReference>
<feature type="compositionally biased region" description="Low complexity" evidence="1">
    <location>
        <begin position="196"/>
        <end position="210"/>
    </location>
</feature>
<feature type="compositionally biased region" description="Basic and acidic residues" evidence="1">
    <location>
        <begin position="211"/>
        <end position="220"/>
    </location>
</feature>
<protein>
    <submittedName>
        <fullName evidence="2 3">Uncharacterized protein</fullName>
    </submittedName>
</protein>
<dbReference type="AlphaFoldDB" id="T1ER03"/>
<evidence type="ECO:0000256" key="1">
    <source>
        <dbReference type="SAM" id="MobiDB-lite"/>
    </source>
</evidence>
<feature type="compositionally biased region" description="Low complexity" evidence="1">
    <location>
        <begin position="128"/>
        <end position="137"/>
    </location>
</feature>
<proteinExistence type="predicted"/>
<name>T1ER03_HELRO</name>
<feature type="compositionally biased region" description="Acidic residues" evidence="1">
    <location>
        <begin position="115"/>
        <end position="127"/>
    </location>
</feature>
<dbReference type="EMBL" id="KB096742">
    <property type="protein sequence ID" value="ESO01840.1"/>
    <property type="molecule type" value="Genomic_DNA"/>
</dbReference>
<keyword evidence="4" id="KW-1185">Reference proteome</keyword>
<dbReference type="Proteomes" id="UP000015101">
    <property type="component" value="Unassembled WGS sequence"/>
</dbReference>
<dbReference type="InParanoid" id="T1ER03"/>
<dbReference type="KEGG" id="hro:HELRODRAFT_161016"/>
<reference evidence="4" key="1">
    <citation type="submission" date="2012-12" db="EMBL/GenBank/DDBJ databases">
        <authorList>
            <person name="Hellsten U."/>
            <person name="Grimwood J."/>
            <person name="Chapman J.A."/>
            <person name="Shapiro H."/>
            <person name="Aerts A."/>
            <person name="Otillar R.P."/>
            <person name="Terry A.Y."/>
            <person name="Boore J.L."/>
            <person name="Simakov O."/>
            <person name="Marletaz F."/>
            <person name="Cho S.-J."/>
            <person name="Edsinger-Gonzales E."/>
            <person name="Havlak P."/>
            <person name="Kuo D.-H."/>
            <person name="Larsson T."/>
            <person name="Lv J."/>
            <person name="Arendt D."/>
            <person name="Savage R."/>
            <person name="Osoegawa K."/>
            <person name="de Jong P."/>
            <person name="Lindberg D.R."/>
            <person name="Seaver E.C."/>
            <person name="Weisblat D.A."/>
            <person name="Putnam N.H."/>
            <person name="Grigoriev I.V."/>
            <person name="Rokhsar D.S."/>
        </authorList>
    </citation>
    <scope>NUCLEOTIDE SEQUENCE</scope>
</reference>